<dbReference type="EMBL" id="BAABGL010000018">
    <property type="protein sequence ID" value="GAA4393966.1"/>
    <property type="molecule type" value="Genomic_DNA"/>
</dbReference>
<keyword evidence="3" id="KW-1185">Reference proteome</keyword>
<dbReference type="RefSeq" id="WP_345032323.1">
    <property type="nucleotide sequence ID" value="NZ_BAABGL010000018.1"/>
</dbReference>
<comment type="caution">
    <text evidence="2">The sequence shown here is derived from an EMBL/GenBank/DDBJ whole genome shotgun (WGS) entry which is preliminary data.</text>
</comment>
<gene>
    <name evidence="2" type="ORF">GCM10023167_23550</name>
</gene>
<feature type="domain" description="N-acetyltransferase" evidence="1">
    <location>
        <begin position="21"/>
        <end position="184"/>
    </location>
</feature>
<evidence type="ECO:0000259" key="1">
    <source>
        <dbReference type="PROSITE" id="PS51186"/>
    </source>
</evidence>
<accession>A0ABP8JQ30</accession>
<evidence type="ECO:0000313" key="3">
    <source>
        <dbReference type="Proteomes" id="UP001500642"/>
    </source>
</evidence>
<name>A0ABP8JQ30_9MICO</name>
<reference evidence="3" key="1">
    <citation type="journal article" date="2019" name="Int. J. Syst. Evol. Microbiol.">
        <title>The Global Catalogue of Microorganisms (GCM) 10K type strain sequencing project: providing services to taxonomists for standard genome sequencing and annotation.</title>
        <authorList>
            <consortium name="The Broad Institute Genomics Platform"/>
            <consortium name="The Broad Institute Genome Sequencing Center for Infectious Disease"/>
            <person name="Wu L."/>
            <person name="Ma J."/>
        </authorList>
    </citation>
    <scope>NUCLEOTIDE SEQUENCE [LARGE SCALE GENOMIC DNA]</scope>
    <source>
        <strain evidence="3">JCM 17808</strain>
    </source>
</reference>
<dbReference type="SUPFAM" id="SSF55729">
    <property type="entry name" value="Acyl-CoA N-acyltransferases (Nat)"/>
    <property type="match status" value="1"/>
</dbReference>
<sequence>MPEPVAESAVRRAAPADAVVKHFSELTSEELYGILQLRSEVFVVEQDCVFLDLDGVDLYPDTLHAFIPHAGAPTPFRDSHGEQTGLSVMPAAYARLLPHGLVDGPAGHPDGRSIGRVVTDPAARSTGAGRVVVGRLVEDFAGSLLTLNAQSYLERFYAGFGFERSGEDFLEDGIVHIPMRRAAGPARG</sequence>
<evidence type="ECO:0000313" key="2">
    <source>
        <dbReference type="EMBL" id="GAA4393966.1"/>
    </source>
</evidence>
<dbReference type="Gene3D" id="3.40.630.30">
    <property type="match status" value="1"/>
</dbReference>
<proteinExistence type="predicted"/>
<dbReference type="Pfam" id="PF13673">
    <property type="entry name" value="Acetyltransf_10"/>
    <property type="match status" value="1"/>
</dbReference>
<dbReference type="Proteomes" id="UP001500642">
    <property type="component" value="Unassembled WGS sequence"/>
</dbReference>
<organism evidence="2 3">
    <name type="scientific">Brevibacterium pityocampae</name>
    <dbReference type="NCBI Taxonomy" id="506594"/>
    <lineage>
        <taxon>Bacteria</taxon>
        <taxon>Bacillati</taxon>
        <taxon>Actinomycetota</taxon>
        <taxon>Actinomycetes</taxon>
        <taxon>Micrococcales</taxon>
        <taxon>Brevibacteriaceae</taxon>
        <taxon>Brevibacterium</taxon>
    </lineage>
</organism>
<dbReference type="InterPro" id="IPR000182">
    <property type="entry name" value="GNAT_dom"/>
</dbReference>
<dbReference type="PROSITE" id="PS51186">
    <property type="entry name" value="GNAT"/>
    <property type="match status" value="1"/>
</dbReference>
<protein>
    <submittedName>
        <fullName evidence="2">GNAT family N-acetyltransferase</fullName>
    </submittedName>
</protein>
<dbReference type="InterPro" id="IPR016181">
    <property type="entry name" value="Acyl_CoA_acyltransferase"/>
</dbReference>